<dbReference type="OrthoDB" id="275479at2"/>
<evidence type="ECO:0000313" key="2">
    <source>
        <dbReference type="EMBL" id="QDU76927.1"/>
    </source>
</evidence>
<proteinExistence type="predicted"/>
<organism evidence="2 3">
    <name type="scientific">Bremerella volcania</name>
    <dbReference type="NCBI Taxonomy" id="2527984"/>
    <lineage>
        <taxon>Bacteria</taxon>
        <taxon>Pseudomonadati</taxon>
        <taxon>Planctomycetota</taxon>
        <taxon>Planctomycetia</taxon>
        <taxon>Pirellulales</taxon>
        <taxon>Pirellulaceae</taxon>
        <taxon>Bremerella</taxon>
    </lineage>
</organism>
<gene>
    <name evidence="2" type="ORF">Pan97_39840</name>
</gene>
<protein>
    <submittedName>
        <fullName evidence="2">Transcriptional regulator</fullName>
    </submittedName>
</protein>
<keyword evidence="3" id="KW-1185">Reference proteome</keyword>
<feature type="region of interest" description="Disordered" evidence="1">
    <location>
        <begin position="276"/>
        <end position="297"/>
    </location>
</feature>
<evidence type="ECO:0000313" key="3">
    <source>
        <dbReference type="Proteomes" id="UP000318626"/>
    </source>
</evidence>
<dbReference type="KEGG" id="bvo:Pan97_39840"/>
<evidence type="ECO:0000256" key="1">
    <source>
        <dbReference type="SAM" id="MobiDB-lite"/>
    </source>
</evidence>
<dbReference type="AlphaFoldDB" id="A0A518CCH5"/>
<accession>A0A518CCH5</accession>
<dbReference type="Proteomes" id="UP000318626">
    <property type="component" value="Chromosome"/>
</dbReference>
<name>A0A518CCH5_9BACT</name>
<dbReference type="EMBL" id="CP036289">
    <property type="protein sequence ID" value="QDU76927.1"/>
    <property type="molecule type" value="Genomic_DNA"/>
</dbReference>
<reference evidence="3" key="1">
    <citation type="submission" date="2019-02" db="EMBL/GenBank/DDBJ databases">
        <title>Deep-cultivation of Planctomycetes and their phenomic and genomic characterization uncovers novel biology.</title>
        <authorList>
            <person name="Wiegand S."/>
            <person name="Jogler M."/>
            <person name="Boedeker C."/>
            <person name="Pinto D."/>
            <person name="Vollmers J."/>
            <person name="Rivas-Marin E."/>
            <person name="Kohn T."/>
            <person name="Peeters S.H."/>
            <person name="Heuer A."/>
            <person name="Rast P."/>
            <person name="Oberbeckmann S."/>
            <person name="Bunk B."/>
            <person name="Jeske O."/>
            <person name="Meyerdierks A."/>
            <person name="Storesund J.E."/>
            <person name="Kallscheuer N."/>
            <person name="Luecker S."/>
            <person name="Lage O.M."/>
            <person name="Pohl T."/>
            <person name="Merkel B.J."/>
            <person name="Hornburger P."/>
            <person name="Mueller R.-W."/>
            <person name="Bruemmer F."/>
            <person name="Labrenz M."/>
            <person name="Spormann A.M."/>
            <person name="Op den Camp H."/>
            <person name="Overmann J."/>
            <person name="Amann R."/>
            <person name="Jetten M.S.M."/>
            <person name="Mascher T."/>
            <person name="Medema M.H."/>
            <person name="Devos D.P."/>
            <person name="Kaster A.-K."/>
            <person name="Ovreas L."/>
            <person name="Rohde M."/>
            <person name="Galperin M.Y."/>
            <person name="Jogler C."/>
        </authorList>
    </citation>
    <scope>NUCLEOTIDE SEQUENCE [LARGE SCALE GENOMIC DNA]</scope>
    <source>
        <strain evidence="3">Pan97</strain>
    </source>
</reference>
<sequence>MHFFNMTPFDLYHDLAARLLGREDFPLPLPECDRNYPHNIGLLSDAEESALAASVLNHTRGLSLEDWRALDMEQRLPWMRFAVDKSGLGANGGQPDRASILLSLGDRIRADSPVIDADEVSTWPDGLVEEFVADGTLISIEAAKSIACDACGHDHVESVEYIKSPSASELRAYISCPTVGRVLVPFVRLRRWAIDPQKFQSPAELESVSPAGDEPLADRAQLVLIAMLELDAVDSDRRKPTDEIAIKALGEGTDPNALKGVMSDLKTRELINSKTGRGGGCWLTDKGNSRASKLRDH</sequence>